<name>A0ABQ9I0I5_9NEOP</name>
<dbReference type="Proteomes" id="UP001159363">
    <property type="component" value="Chromosome 3"/>
</dbReference>
<proteinExistence type="predicted"/>
<protein>
    <submittedName>
        <fullName evidence="1">Uncharacterized protein</fullName>
    </submittedName>
</protein>
<accession>A0ABQ9I0I5</accession>
<dbReference type="EMBL" id="JARBHB010000003">
    <property type="protein sequence ID" value="KAJ8890162.1"/>
    <property type="molecule type" value="Genomic_DNA"/>
</dbReference>
<sequence>MMSMDSSPRAGKYGIPGMRIVTGLLASQRDETGSVSGCVTGFSHVGIMPDDAAGRRVFSGISRFPAPSLRCHTILTSITSSSATKTSLLRAVQCSLLYCYTSLHFPCLVQGDSLIEGEAVPRRCDLGLGNSTNVGPLLLREMKQLDDGGSAGGRKCLQIRLPICQLPVVGALQFTVYYTNLDDAGLVKKHVSKRGPISVATGLVWKRLRTGASAVGEISAARVYKGPWSLAQSSWVKIVVKYACQRTRGAILFQVKVTVPSWRKTLCQLFANSTRMSIAFPSRAVHRYIIIEMGLCLKICKPDTLDITIEAYTGIFERLACSKIVGLPLRVGFLLVADARKLSVLRVEAILLRIRHSASPAVLHRFLPHSLTHNSLGDRLKGCCRWLTIHLSMEHRSMVQLAMQLSQMKNRMAVLQSPCQTFPKIPGNCGRHIGTPAKEVGYITEEEEVYCTAGTPH</sequence>
<evidence type="ECO:0000313" key="1">
    <source>
        <dbReference type="EMBL" id="KAJ8890162.1"/>
    </source>
</evidence>
<evidence type="ECO:0000313" key="2">
    <source>
        <dbReference type="Proteomes" id="UP001159363"/>
    </source>
</evidence>
<reference evidence="1 2" key="1">
    <citation type="submission" date="2023-02" db="EMBL/GenBank/DDBJ databases">
        <title>LHISI_Scaffold_Assembly.</title>
        <authorList>
            <person name="Stuart O.P."/>
            <person name="Cleave R."/>
            <person name="Magrath M.J.L."/>
            <person name="Mikheyev A.S."/>
        </authorList>
    </citation>
    <scope>NUCLEOTIDE SEQUENCE [LARGE SCALE GENOMIC DNA]</scope>
    <source>
        <strain evidence="1">Daus_M_001</strain>
        <tissue evidence="1">Leg muscle</tissue>
    </source>
</reference>
<gene>
    <name evidence="1" type="ORF">PR048_009669</name>
</gene>
<keyword evidence="2" id="KW-1185">Reference proteome</keyword>
<organism evidence="1 2">
    <name type="scientific">Dryococelus australis</name>
    <dbReference type="NCBI Taxonomy" id="614101"/>
    <lineage>
        <taxon>Eukaryota</taxon>
        <taxon>Metazoa</taxon>
        <taxon>Ecdysozoa</taxon>
        <taxon>Arthropoda</taxon>
        <taxon>Hexapoda</taxon>
        <taxon>Insecta</taxon>
        <taxon>Pterygota</taxon>
        <taxon>Neoptera</taxon>
        <taxon>Polyneoptera</taxon>
        <taxon>Phasmatodea</taxon>
        <taxon>Verophasmatodea</taxon>
        <taxon>Anareolatae</taxon>
        <taxon>Phasmatidae</taxon>
        <taxon>Eurycanthinae</taxon>
        <taxon>Dryococelus</taxon>
    </lineage>
</organism>
<comment type="caution">
    <text evidence="1">The sequence shown here is derived from an EMBL/GenBank/DDBJ whole genome shotgun (WGS) entry which is preliminary data.</text>
</comment>